<dbReference type="Proteomes" id="UP001596083">
    <property type="component" value="Unassembled WGS sequence"/>
</dbReference>
<name>A0ABW0YWB4_9ACTN</name>
<reference evidence="3" key="1">
    <citation type="journal article" date="2019" name="Int. J. Syst. Evol. Microbiol.">
        <title>The Global Catalogue of Microorganisms (GCM) 10K type strain sequencing project: providing services to taxonomists for standard genome sequencing and annotation.</title>
        <authorList>
            <consortium name="The Broad Institute Genomics Platform"/>
            <consortium name="The Broad Institute Genome Sequencing Center for Infectious Disease"/>
            <person name="Wu L."/>
            <person name="Ma J."/>
        </authorList>
    </citation>
    <scope>NUCLEOTIDE SEQUENCE [LARGE SCALE GENOMIC DNA]</scope>
    <source>
        <strain evidence="3">CGMCC 4.7304</strain>
    </source>
</reference>
<comment type="caution">
    <text evidence="2">The sequence shown here is derived from an EMBL/GenBank/DDBJ whole genome shotgun (WGS) entry which is preliminary data.</text>
</comment>
<evidence type="ECO:0000256" key="1">
    <source>
        <dbReference type="SAM" id="MobiDB-lite"/>
    </source>
</evidence>
<dbReference type="SUPFAM" id="SSF53649">
    <property type="entry name" value="Alkaline phosphatase-like"/>
    <property type="match status" value="1"/>
</dbReference>
<dbReference type="InterPro" id="IPR002591">
    <property type="entry name" value="Phosphodiest/P_Trfase"/>
</dbReference>
<keyword evidence="3" id="KW-1185">Reference proteome</keyword>
<dbReference type="InterPro" id="IPR017850">
    <property type="entry name" value="Alkaline_phosphatase_core_sf"/>
</dbReference>
<dbReference type="Gene3D" id="3.40.720.10">
    <property type="entry name" value="Alkaline Phosphatase, subunit A"/>
    <property type="match status" value="1"/>
</dbReference>
<dbReference type="Pfam" id="PF01663">
    <property type="entry name" value="Phosphodiest"/>
    <property type="match status" value="1"/>
</dbReference>
<accession>A0ABW0YWB4</accession>
<sequence length="511" mass="55724">MPPSPRALVIGIDGGSFEIIDPLVRRGLLPHIGRLLNDSASAVTECTWPAHTAPGWSTFVSASRPGGHGIYQFYDTQDRSYGARVTRSGDLGRSCAWDWLAAQGHSLGLVNIPMSHPPADLPGYQITWPLENTLRHCRPPTLLRELTAAKAHFQSDLATMFRGDMRYLEEAERNVAARVRSVRHLMATRPTDVVMVVLTEADRVGHHYWHYTDPGHPGHTPAPPGTGWELAMTRIHQAIDAAVGELLTLVDEETTVVLVSDHGLGPGRHALALHTLLQEAGLLATETAEGPQDGAASWFAGHGRRVDFRRTRVYMPVPGSYGLNINTRGRHDHGTVAPRDHARITDEVAALLGTLTTPEGEPVLRAVLPRQEACPGPWSRRAPDLMLIPQDESVLPVPDLVPQLWRPSTQTGLHRHAGLWAHRSPRVRPGRLPGTVPLVDAMPTLLTDLGAAWPDDVHGRPRTEVFTGDVRVPPPLDASTPGTLPAPPPGSREAAAEDAYTSDRLREMGYL</sequence>
<organism evidence="2 3">
    <name type="scientific">Streptomyces gamaensis</name>
    <dbReference type="NCBI Taxonomy" id="1763542"/>
    <lineage>
        <taxon>Bacteria</taxon>
        <taxon>Bacillati</taxon>
        <taxon>Actinomycetota</taxon>
        <taxon>Actinomycetes</taxon>
        <taxon>Kitasatosporales</taxon>
        <taxon>Streptomycetaceae</taxon>
        <taxon>Streptomyces</taxon>
    </lineage>
</organism>
<dbReference type="EMBL" id="JBHSPB010000002">
    <property type="protein sequence ID" value="MFC5719509.1"/>
    <property type="molecule type" value="Genomic_DNA"/>
</dbReference>
<dbReference type="RefSeq" id="WP_390314598.1">
    <property type="nucleotide sequence ID" value="NZ_JBHSPB010000002.1"/>
</dbReference>
<evidence type="ECO:0000313" key="3">
    <source>
        <dbReference type="Proteomes" id="UP001596083"/>
    </source>
</evidence>
<protein>
    <submittedName>
        <fullName evidence="2">Alkaline phosphatase family protein</fullName>
    </submittedName>
</protein>
<gene>
    <name evidence="2" type="ORF">ACFP1Z_04820</name>
</gene>
<evidence type="ECO:0000313" key="2">
    <source>
        <dbReference type="EMBL" id="MFC5719509.1"/>
    </source>
</evidence>
<feature type="region of interest" description="Disordered" evidence="1">
    <location>
        <begin position="465"/>
        <end position="511"/>
    </location>
</feature>
<proteinExistence type="predicted"/>
<feature type="compositionally biased region" description="Basic and acidic residues" evidence="1">
    <location>
        <begin position="501"/>
        <end position="511"/>
    </location>
</feature>